<evidence type="ECO:0000313" key="3">
    <source>
        <dbReference type="Proteomes" id="UP000177328"/>
    </source>
</evidence>
<comment type="caution">
    <text evidence="2">The sequence shown here is derived from an EMBL/GenBank/DDBJ whole genome shotgun (WGS) entry which is preliminary data.</text>
</comment>
<reference evidence="2 3" key="1">
    <citation type="journal article" date="2016" name="Nat. Commun.">
        <title>Thousands of microbial genomes shed light on interconnected biogeochemical processes in an aquifer system.</title>
        <authorList>
            <person name="Anantharaman K."/>
            <person name="Brown C.T."/>
            <person name="Hug L.A."/>
            <person name="Sharon I."/>
            <person name="Castelle C.J."/>
            <person name="Probst A.J."/>
            <person name="Thomas B.C."/>
            <person name="Singh A."/>
            <person name="Wilkins M.J."/>
            <person name="Karaoz U."/>
            <person name="Brodie E.L."/>
            <person name="Williams K.H."/>
            <person name="Hubbard S.S."/>
            <person name="Banfield J.F."/>
        </authorList>
    </citation>
    <scope>NUCLEOTIDE SEQUENCE [LARGE SCALE GENOMIC DNA]</scope>
</reference>
<dbReference type="GO" id="GO:0003677">
    <property type="term" value="F:DNA binding"/>
    <property type="evidence" value="ECO:0007669"/>
    <property type="project" value="InterPro"/>
</dbReference>
<name>A0A1F5KIZ1_9BACT</name>
<dbReference type="Gene3D" id="2.10.260.10">
    <property type="match status" value="1"/>
</dbReference>
<feature type="domain" description="SpoVT-AbrB" evidence="1">
    <location>
        <begin position="5"/>
        <end position="50"/>
    </location>
</feature>
<protein>
    <recommendedName>
        <fullName evidence="1">SpoVT-AbrB domain-containing protein</fullName>
    </recommendedName>
</protein>
<dbReference type="InterPro" id="IPR007159">
    <property type="entry name" value="SpoVT-AbrB_dom"/>
</dbReference>
<accession>A0A1F5KIZ1</accession>
<organism evidence="2 3">
    <name type="scientific">Candidatus Daviesbacteria bacterium RIFCSPHIGHO2_02_FULL_43_12</name>
    <dbReference type="NCBI Taxonomy" id="1797776"/>
    <lineage>
        <taxon>Bacteria</taxon>
        <taxon>Candidatus Daviesiibacteriota</taxon>
    </lineage>
</organism>
<dbReference type="SUPFAM" id="SSF89447">
    <property type="entry name" value="AbrB/MazE/MraZ-like"/>
    <property type="match status" value="1"/>
</dbReference>
<gene>
    <name evidence="2" type="ORF">A3D25_00435</name>
</gene>
<dbReference type="Proteomes" id="UP000177328">
    <property type="component" value="Unassembled WGS sequence"/>
</dbReference>
<dbReference type="SMART" id="SM00966">
    <property type="entry name" value="SpoVT_AbrB"/>
    <property type="match status" value="1"/>
</dbReference>
<evidence type="ECO:0000313" key="2">
    <source>
        <dbReference type="EMBL" id="OGE40571.1"/>
    </source>
</evidence>
<dbReference type="EMBL" id="MFDD01000008">
    <property type="protein sequence ID" value="OGE40571.1"/>
    <property type="molecule type" value="Genomic_DNA"/>
</dbReference>
<sequence>MSQLATITSKKQLTLPAELFRKVGFKVGQKVVVMEENGSLKISSSERLVEELAGSVPMPKEWEGRDLDQVIDQSVAVYIQEKYQVK</sequence>
<dbReference type="Pfam" id="PF04014">
    <property type="entry name" value="MazE_antitoxin"/>
    <property type="match status" value="1"/>
</dbReference>
<evidence type="ECO:0000259" key="1">
    <source>
        <dbReference type="SMART" id="SM00966"/>
    </source>
</evidence>
<dbReference type="InterPro" id="IPR037914">
    <property type="entry name" value="SpoVT-AbrB_sf"/>
</dbReference>
<proteinExistence type="predicted"/>
<dbReference type="AlphaFoldDB" id="A0A1F5KIZ1"/>